<dbReference type="Proteomes" id="UP001233172">
    <property type="component" value="Unassembled WGS sequence"/>
</dbReference>
<keyword evidence="1" id="KW-0812">Transmembrane</keyword>
<proteinExistence type="predicted"/>
<evidence type="ECO:0000313" key="2">
    <source>
        <dbReference type="EMBL" id="KAK0054995.1"/>
    </source>
</evidence>
<reference evidence="2" key="2">
    <citation type="submission" date="2023-04" db="EMBL/GenBank/DDBJ databases">
        <authorList>
            <person name="Bu L."/>
            <person name="Lu L."/>
            <person name="Laidemitt M.R."/>
            <person name="Zhang S.M."/>
            <person name="Mutuku M."/>
            <person name="Mkoji G."/>
            <person name="Steinauer M."/>
            <person name="Loker E.S."/>
        </authorList>
    </citation>
    <scope>NUCLEOTIDE SEQUENCE</scope>
    <source>
        <strain evidence="2">KasaAsao</strain>
        <tissue evidence="2">Whole Snail</tissue>
    </source>
</reference>
<dbReference type="EMBL" id="JASAOG010000073">
    <property type="protein sequence ID" value="KAK0054995.1"/>
    <property type="molecule type" value="Genomic_DNA"/>
</dbReference>
<feature type="transmembrane region" description="Helical" evidence="1">
    <location>
        <begin position="40"/>
        <end position="62"/>
    </location>
</feature>
<feature type="non-terminal residue" evidence="2">
    <location>
        <position position="109"/>
    </location>
</feature>
<comment type="caution">
    <text evidence="2">The sequence shown here is derived from an EMBL/GenBank/DDBJ whole genome shotgun (WGS) entry which is preliminary data.</text>
</comment>
<keyword evidence="1" id="KW-1133">Transmembrane helix</keyword>
<dbReference type="AlphaFoldDB" id="A0AAD8F892"/>
<evidence type="ECO:0000313" key="3">
    <source>
        <dbReference type="Proteomes" id="UP001233172"/>
    </source>
</evidence>
<organism evidence="2 3">
    <name type="scientific">Biomphalaria pfeifferi</name>
    <name type="common">Bloodfluke planorb</name>
    <name type="synonym">Freshwater snail</name>
    <dbReference type="NCBI Taxonomy" id="112525"/>
    <lineage>
        <taxon>Eukaryota</taxon>
        <taxon>Metazoa</taxon>
        <taxon>Spiralia</taxon>
        <taxon>Lophotrochozoa</taxon>
        <taxon>Mollusca</taxon>
        <taxon>Gastropoda</taxon>
        <taxon>Heterobranchia</taxon>
        <taxon>Euthyneura</taxon>
        <taxon>Panpulmonata</taxon>
        <taxon>Hygrophila</taxon>
        <taxon>Lymnaeoidea</taxon>
        <taxon>Planorbidae</taxon>
        <taxon>Biomphalaria</taxon>
    </lineage>
</organism>
<keyword evidence="1" id="KW-0472">Membrane</keyword>
<sequence>MLNKVDETVLQVEGQIDQSDKIVSQAKGGLNSLGKEQLAVAAQTVVMEALGIGALSVTVIWASLAGMTFSARNVTAIAATISRRYTELDEKKQMKKLEKSVMCLKLLFL</sequence>
<name>A0AAD8F892_BIOPF</name>
<keyword evidence="3" id="KW-1185">Reference proteome</keyword>
<accession>A0AAD8F892</accession>
<reference evidence="2" key="1">
    <citation type="journal article" date="2023" name="PLoS Negl. Trop. Dis.">
        <title>A genome sequence for Biomphalaria pfeifferi, the major vector snail for the human-infecting parasite Schistosoma mansoni.</title>
        <authorList>
            <person name="Bu L."/>
            <person name="Lu L."/>
            <person name="Laidemitt M.R."/>
            <person name="Zhang S.M."/>
            <person name="Mutuku M."/>
            <person name="Mkoji G."/>
            <person name="Steinauer M."/>
            <person name="Loker E.S."/>
        </authorList>
    </citation>
    <scope>NUCLEOTIDE SEQUENCE</scope>
    <source>
        <strain evidence="2">KasaAsao</strain>
    </source>
</reference>
<protein>
    <submittedName>
        <fullName evidence="2">Uncharacterized protein</fullName>
    </submittedName>
</protein>
<gene>
    <name evidence="2" type="ORF">Bpfe_015571</name>
</gene>
<evidence type="ECO:0000256" key="1">
    <source>
        <dbReference type="SAM" id="Phobius"/>
    </source>
</evidence>